<keyword evidence="1" id="KW-1133">Transmembrane helix</keyword>
<evidence type="ECO:0000313" key="2">
    <source>
        <dbReference type="EMBL" id="PNT41711.1"/>
    </source>
</evidence>
<name>B9H167_POPTR</name>
<dbReference type="AlphaFoldDB" id="B9H167"/>
<evidence type="ECO:0000313" key="3">
    <source>
        <dbReference type="Proteomes" id="UP000006729"/>
    </source>
</evidence>
<accession>B9H167</accession>
<protein>
    <submittedName>
        <fullName evidence="2">Uncharacterized protein</fullName>
    </submittedName>
</protein>
<dbReference type="EMBL" id="CM009293">
    <property type="protein sequence ID" value="PNT41711.1"/>
    <property type="molecule type" value="Genomic_DNA"/>
</dbReference>
<organism evidence="2 3">
    <name type="scientific">Populus trichocarpa</name>
    <name type="common">Western balsam poplar</name>
    <name type="synonym">Populus balsamifera subsp. trichocarpa</name>
    <dbReference type="NCBI Taxonomy" id="3694"/>
    <lineage>
        <taxon>Eukaryota</taxon>
        <taxon>Viridiplantae</taxon>
        <taxon>Streptophyta</taxon>
        <taxon>Embryophyta</taxon>
        <taxon>Tracheophyta</taxon>
        <taxon>Spermatophyta</taxon>
        <taxon>Magnoliopsida</taxon>
        <taxon>eudicotyledons</taxon>
        <taxon>Gunneridae</taxon>
        <taxon>Pentapetalae</taxon>
        <taxon>rosids</taxon>
        <taxon>fabids</taxon>
        <taxon>Malpighiales</taxon>
        <taxon>Salicaceae</taxon>
        <taxon>Saliceae</taxon>
        <taxon>Populus</taxon>
    </lineage>
</organism>
<keyword evidence="1" id="KW-0472">Membrane</keyword>
<proteinExistence type="predicted"/>
<keyword evidence="1" id="KW-0812">Transmembrane</keyword>
<reference evidence="2 3" key="1">
    <citation type="journal article" date="2006" name="Science">
        <title>The genome of black cottonwood, Populus trichocarpa (Torr. &amp; Gray).</title>
        <authorList>
            <person name="Tuskan G.A."/>
            <person name="Difazio S."/>
            <person name="Jansson S."/>
            <person name="Bohlmann J."/>
            <person name="Grigoriev I."/>
            <person name="Hellsten U."/>
            <person name="Putnam N."/>
            <person name="Ralph S."/>
            <person name="Rombauts S."/>
            <person name="Salamov A."/>
            <person name="Schein J."/>
            <person name="Sterck L."/>
            <person name="Aerts A."/>
            <person name="Bhalerao R.R."/>
            <person name="Bhalerao R.P."/>
            <person name="Blaudez D."/>
            <person name="Boerjan W."/>
            <person name="Brun A."/>
            <person name="Brunner A."/>
            <person name="Busov V."/>
            <person name="Campbell M."/>
            <person name="Carlson J."/>
            <person name="Chalot M."/>
            <person name="Chapman J."/>
            <person name="Chen G.L."/>
            <person name="Cooper D."/>
            <person name="Coutinho P.M."/>
            <person name="Couturier J."/>
            <person name="Covert S."/>
            <person name="Cronk Q."/>
            <person name="Cunningham R."/>
            <person name="Davis J."/>
            <person name="Degroeve S."/>
            <person name="Dejardin A."/>
            <person name="Depamphilis C."/>
            <person name="Detter J."/>
            <person name="Dirks B."/>
            <person name="Dubchak I."/>
            <person name="Duplessis S."/>
            <person name="Ehlting J."/>
            <person name="Ellis B."/>
            <person name="Gendler K."/>
            <person name="Goodstein D."/>
            <person name="Gribskov M."/>
            <person name="Grimwood J."/>
            <person name="Groover A."/>
            <person name="Gunter L."/>
            <person name="Hamberger B."/>
            <person name="Heinze B."/>
            <person name="Helariutta Y."/>
            <person name="Henrissat B."/>
            <person name="Holligan D."/>
            <person name="Holt R."/>
            <person name="Huang W."/>
            <person name="Islam-Faridi N."/>
            <person name="Jones S."/>
            <person name="Jones-Rhoades M."/>
            <person name="Jorgensen R."/>
            <person name="Joshi C."/>
            <person name="Kangasjarvi J."/>
            <person name="Karlsson J."/>
            <person name="Kelleher C."/>
            <person name="Kirkpatrick R."/>
            <person name="Kirst M."/>
            <person name="Kohler A."/>
            <person name="Kalluri U."/>
            <person name="Larimer F."/>
            <person name="Leebens-Mack J."/>
            <person name="Leple J.C."/>
            <person name="Locascio P."/>
            <person name="Lou Y."/>
            <person name="Lucas S."/>
            <person name="Martin F."/>
            <person name="Montanini B."/>
            <person name="Napoli C."/>
            <person name="Nelson D.R."/>
            <person name="Nelson C."/>
            <person name="Nieminen K."/>
            <person name="Nilsson O."/>
            <person name="Pereda V."/>
            <person name="Peter G."/>
            <person name="Philippe R."/>
            <person name="Pilate G."/>
            <person name="Poliakov A."/>
            <person name="Razumovskaya J."/>
            <person name="Richardson P."/>
            <person name="Rinaldi C."/>
            <person name="Ritland K."/>
            <person name="Rouze P."/>
            <person name="Ryaboy D."/>
            <person name="Schmutz J."/>
            <person name="Schrader J."/>
            <person name="Segerman B."/>
            <person name="Shin H."/>
            <person name="Siddiqui A."/>
            <person name="Sterky F."/>
            <person name="Terry A."/>
            <person name="Tsai C.J."/>
            <person name="Uberbacher E."/>
            <person name="Unneberg P."/>
            <person name="Vahala J."/>
            <person name="Wall K."/>
            <person name="Wessler S."/>
            <person name="Yang G."/>
            <person name="Yin T."/>
            <person name="Douglas C."/>
            <person name="Marra M."/>
            <person name="Sandberg G."/>
            <person name="Van de Peer Y."/>
            <person name="Rokhsar D."/>
        </authorList>
    </citation>
    <scope>NUCLEOTIDE SEQUENCE [LARGE SCALE GENOMIC DNA]</scope>
    <source>
        <strain evidence="3">cv. Nisqually</strain>
    </source>
</reference>
<dbReference type="HOGENOM" id="CLU_1290878_0_0_1"/>
<keyword evidence="3" id="KW-1185">Reference proteome</keyword>
<gene>
    <name evidence="2" type="ORF">POPTR_004G171700</name>
</gene>
<dbReference type="Proteomes" id="UP000006729">
    <property type="component" value="Chromosome 4"/>
</dbReference>
<feature type="transmembrane region" description="Helical" evidence="1">
    <location>
        <begin position="179"/>
        <end position="199"/>
    </location>
</feature>
<feature type="transmembrane region" description="Helical" evidence="1">
    <location>
        <begin position="148"/>
        <end position="167"/>
    </location>
</feature>
<dbReference type="InParanoid" id="B9H167"/>
<sequence>MFVEESSTRKSSTLVMVRSRAEEHIKDYLVIVDELYVLEGFVHKKTMVKVITPTENEVGGGRTPPIEVQTYLTSLEVITALSVKVAAVRPFTWVVPVETEFKDAFTHLAFYQAPFSFSTLTKEEREFMEAIVGRRSVIRKTSIKGLRALTRTVGNTIFLAIYNMYFFNQSRGMQVDFSIAFHLVPMPDFTNVFFVMTVVSRHEKYLVKEPELDI</sequence>
<evidence type="ECO:0000256" key="1">
    <source>
        <dbReference type="SAM" id="Phobius"/>
    </source>
</evidence>